<dbReference type="EMBL" id="ML977324">
    <property type="protein sequence ID" value="KAF2114911.1"/>
    <property type="molecule type" value="Genomic_DNA"/>
</dbReference>
<accession>A0A6A5Z923</accession>
<evidence type="ECO:0000313" key="3">
    <source>
        <dbReference type="EMBL" id="KAF2114911.1"/>
    </source>
</evidence>
<protein>
    <submittedName>
        <fullName evidence="3">Uncharacterized protein</fullName>
    </submittedName>
</protein>
<reference evidence="3" key="1">
    <citation type="journal article" date="2020" name="Stud. Mycol.">
        <title>101 Dothideomycetes genomes: a test case for predicting lifestyles and emergence of pathogens.</title>
        <authorList>
            <person name="Haridas S."/>
            <person name="Albert R."/>
            <person name="Binder M."/>
            <person name="Bloem J."/>
            <person name="Labutti K."/>
            <person name="Salamov A."/>
            <person name="Andreopoulos B."/>
            <person name="Baker S."/>
            <person name="Barry K."/>
            <person name="Bills G."/>
            <person name="Bluhm B."/>
            <person name="Cannon C."/>
            <person name="Castanera R."/>
            <person name="Culley D."/>
            <person name="Daum C."/>
            <person name="Ezra D."/>
            <person name="Gonzalez J."/>
            <person name="Henrissat B."/>
            <person name="Kuo A."/>
            <person name="Liang C."/>
            <person name="Lipzen A."/>
            <person name="Lutzoni F."/>
            <person name="Magnuson J."/>
            <person name="Mondo S."/>
            <person name="Nolan M."/>
            <person name="Ohm R."/>
            <person name="Pangilinan J."/>
            <person name="Park H.-J."/>
            <person name="Ramirez L."/>
            <person name="Alfaro M."/>
            <person name="Sun H."/>
            <person name="Tritt A."/>
            <person name="Yoshinaga Y."/>
            <person name="Zwiers L.-H."/>
            <person name="Turgeon B."/>
            <person name="Goodwin S."/>
            <person name="Spatafora J."/>
            <person name="Crous P."/>
            <person name="Grigoriev I."/>
        </authorList>
    </citation>
    <scope>NUCLEOTIDE SEQUENCE</scope>
    <source>
        <strain evidence="3">CBS 627.86</strain>
    </source>
</reference>
<keyword evidence="2" id="KW-0812">Transmembrane</keyword>
<sequence>MAEALATASAVLYYACWPIIKLLQGLAFILSPFWNIAQFILLPFTSLAQAILGILLLPFKIQLLDRVETIYIYLGIAGLIGCLTGGILHLTFNTLSSALNIDSPAGPKARTPGRTAAQYRMERRKKKGTETLDQSSSPSVLRAGPRQRGLLAQTIIEEEDSDF</sequence>
<name>A0A6A5Z923_9PLEO</name>
<evidence type="ECO:0000313" key="4">
    <source>
        <dbReference type="Proteomes" id="UP000799770"/>
    </source>
</evidence>
<keyword evidence="2" id="KW-0472">Membrane</keyword>
<evidence type="ECO:0000256" key="2">
    <source>
        <dbReference type="SAM" id="Phobius"/>
    </source>
</evidence>
<feature type="transmembrane region" description="Helical" evidence="2">
    <location>
        <begin position="36"/>
        <end position="59"/>
    </location>
</feature>
<dbReference type="OrthoDB" id="4502894at2759"/>
<organism evidence="3 4">
    <name type="scientific">Lophiotrema nucula</name>
    <dbReference type="NCBI Taxonomy" id="690887"/>
    <lineage>
        <taxon>Eukaryota</taxon>
        <taxon>Fungi</taxon>
        <taxon>Dikarya</taxon>
        <taxon>Ascomycota</taxon>
        <taxon>Pezizomycotina</taxon>
        <taxon>Dothideomycetes</taxon>
        <taxon>Pleosporomycetidae</taxon>
        <taxon>Pleosporales</taxon>
        <taxon>Lophiotremataceae</taxon>
        <taxon>Lophiotrema</taxon>
    </lineage>
</organism>
<evidence type="ECO:0000256" key="1">
    <source>
        <dbReference type="SAM" id="MobiDB-lite"/>
    </source>
</evidence>
<feature type="transmembrane region" description="Helical" evidence="2">
    <location>
        <begin position="12"/>
        <end position="30"/>
    </location>
</feature>
<keyword evidence="4" id="KW-1185">Reference proteome</keyword>
<proteinExistence type="predicted"/>
<feature type="transmembrane region" description="Helical" evidence="2">
    <location>
        <begin position="71"/>
        <end position="92"/>
    </location>
</feature>
<dbReference type="AlphaFoldDB" id="A0A6A5Z923"/>
<keyword evidence="2" id="KW-1133">Transmembrane helix</keyword>
<dbReference type="Proteomes" id="UP000799770">
    <property type="component" value="Unassembled WGS sequence"/>
</dbReference>
<feature type="region of interest" description="Disordered" evidence="1">
    <location>
        <begin position="105"/>
        <end position="163"/>
    </location>
</feature>
<gene>
    <name evidence="3" type="ORF">BDV96DRAFT_646778</name>
</gene>